<dbReference type="RefSeq" id="WP_209735563.1">
    <property type="nucleotide sequence ID" value="NZ_CP072611.1"/>
</dbReference>
<evidence type="ECO:0000313" key="2">
    <source>
        <dbReference type="EMBL" id="MFD2236684.1"/>
    </source>
</evidence>
<sequence>MRSGRMVGTRMRTAVILAMIGLALAGCGRRNAPVPPPGPDGQSRPSAVAVGTLAPGPGEATRNSAAPERRFVLDGLLN</sequence>
<evidence type="ECO:0000313" key="3">
    <source>
        <dbReference type="Proteomes" id="UP001597371"/>
    </source>
</evidence>
<accession>A0ABW5CHC5</accession>
<evidence type="ECO:0000256" key="1">
    <source>
        <dbReference type="SAM" id="MobiDB-lite"/>
    </source>
</evidence>
<dbReference type="EMBL" id="JBHUIJ010000005">
    <property type="protein sequence ID" value="MFD2236684.1"/>
    <property type="molecule type" value="Genomic_DNA"/>
</dbReference>
<protein>
    <recommendedName>
        <fullName evidence="4">Argininosuccinate lyase</fullName>
    </recommendedName>
</protein>
<feature type="region of interest" description="Disordered" evidence="1">
    <location>
        <begin position="30"/>
        <end position="78"/>
    </location>
</feature>
<reference evidence="3" key="1">
    <citation type="journal article" date="2019" name="Int. J. Syst. Evol. Microbiol.">
        <title>The Global Catalogue of Microorganisms (GCM) 10K type strain sequencing project: providing services to taxonomists for standard genome sequencing and annotation.</title>
        <authorList>
            <consortium name="The Broad Institute Genomics Platform"/>
            <consortium name="The Broad Institute Genome Sequencing Center for Infectious Disease"/>
            <person name="Wu L."/>
            <person name="Ma J."/>
        </authorList>
    </citation>
    <scope>NUCLEOTIDE SEQUENCE [LARGE SCALE GENOMIC DNA]</scope>
    <source>
        <strain evidence="3">ZS-35-S2</strain>
    </source>
</reference>
<comment type="caution">
    <text evidence="2">The sequence shown here is derived from an EMBL/GenBank/DDBJ whole genome shotgun (WGS) entry which is preliminary data.</text>
</comment>
<keyword evidence="3" id="KW-1185">Reference proteome</keyword>
<dbReference type="Proteomes" id="UP001597371">
    <property type="component" value="Unassembled WGS sequence"/>
</dbReference>
<proteinExistence type="predicted"/>
<name>A0ABW5CHC5_9HYPH</name>
<organism evidence="2 3">
    <name type="scientific">Aureimonas populi</name>
    <dbReference type="NCBI Taxonomy" id="1701758"/>
    <lineage>
        <taxon>Bacteria</taxon>
        <taxon>Pseudomonadati</taxon>
        <taxon>Pseudomonadota</taxon>
        <taxon>Alphaproteobacteria</taxon>
        <taxon>Hyphomicrobiales</taxon>
        <taxon>Aurantimonadaceae</taxon>
        <taxon>Aureimonas</taxon>
    </lineage>
</organism>
<gene>
    <name evidence="2" type="ORF">ACFSKQ_04285</name>
</gene>
<evidence type="ECO:0008006" key="4">
    <source>
        <dbReference type="Google" id="ProtNLM"/>
    </source>
</evidence>
<dbReference type="PROSITE" id="PS51257">
    <property type="entry name" value="PROKAR_LIPOPROTEIN"/>
    <property type="match status" value="1"/>
</dbReference>